<dbReference type="EMBL" id="CP134186">
    <property type="protein sequence ID" value="WPB00340.1"/>
    <property type="molecule type" value="Genomic_DNA"/>
</dbReference>
<proteinExistence type="predicted"/>
<keyword evidence="5" id="KW-1185">Reference proteome</keyword>
<evidence type="ECO:0000313" key="2">
    <source>
        <dbReference type="EMBL" id="PIB00058.1"/>
    </source>
</evidence>
<dbReference type="Proteomes" id="UP001302367">
    <property type="component" value="Chromosome 3"/>
</dbReference>
<feature type="region of interest" description="Disordered" evidence="1">
    <location>
        <begin position="240"/>
        <end position="289"/>
    </location>
</feature>
<evidence type="ECO:0000313" key="3">
    <source>
        <dbReference type="EMBL" id="WPB00340.1"/>
    </source>
</evidence>
<feature type="compositionally biased region" description="Acidic residues" evidence="1">
    <location>
        <begin position="272"/>
        <end position="289"/>
    </location>
</feature>
<dbReference type="OrthoDB" id="5375264at2759"/>
<dbReference type="EMBL" id="LKMD01000101">
    <property type="protein sequence ID" value="PIB00058.1"/>
    <property type="molecule type" value="Genomic_DNA"/>
</dbReference>
<dbReference type="Proteomes" id="UP000230605">
    <property type="component" value="Chromosome 3"/>
</dbReference>
<accession>A0A2G5I5G2</accession>
<name>A0A2G5I5G2_CERBT</name>
<reference evidence="2 4" key="1">
    <citation type="submission" date="2015-10" db="EMBL/GenBank/DDBJ databases">
        <title>The cercosporin biosynthetic gene cluster was horizontally transferred to several fungal lineages and shown to be expanded in Cercospora beticola based on microsynteny with recipient genomes.</title>
        <authorList>
            <person name="De Jonge R."/>
            <person name="Ebert M.K."/>
            <person name="Suttle J.C."/>
            <person name="Jurick Ii W.M."/>
            <person name="Secor G.A."/>
            <person name="Thomma B.P."/>
            <person name="Van De Peer Y."/>
            <person name="Bolton M.D."/>
        </authorList>
    </citation>
    <scope>NUCLEOTIDE SEQUENCE [LARGE SCALE GENOMIC DNA]</scope>
    <source>
        <strain evidence="2 4">09-40</strain>
    </source>
</reference>
<sequence length="289" mass="31412">MSDIDDSERGADPFNPAMKFVSGGNVETFTKTPANVSRDYFEGPAPPVKPSKGGKAAAAAAKKRKLGAAEEDHPATPANKRAKGKAAAAADTPDSSAVKPASARQKQTRTYKGKNAVSRPIPRTFEECDEVDKMLIEWRDQKKEWGPIKAEWKRLTGEATAVSTLPNRYTRLKTNFAVLNEEDKGILIQAKREIEDSFQAQKWSLVANVLHSKGGSDYTSCPVILQRQWKKLMLAGGATMPPGVRDKDFEETPPGSDADDDDDENGGHDGELVGDGDGEDDDGDDEDEY</sequence>
<feature type="compositionally biased region" description="Low complexity" evidence="1">
    <location>
        <begin position="50"/>
        <end position="60"/>
    </location>
</feature>
<evidence type="ECO:0000313" key="5">
    <source>
        <dbReference type="Proteomes" id="UP001302367"/>
    </source>
</evidence>
<reference evidence="3 5" key="2">
    <citation type="submission" date="2023-09" db="EMBL/GenBank/DDBJ databases">
        <title>Complete-Gapless Cercospora beticola genome.</title>
        <authorList>
            <person name="Wyatt N.A."/>
            <person name="Spanner R.E."/>
            <person name="Bolton M.D."/>
        </authorList>
    </citation>
    <scope>NUCLEOTIDE SEQUENCE [LARGE SCALE GENOMIC DNA]</scope>
    <source>
        <strain evidence="3">Cb09-40</strain>
    </source>
</reference>
<feature type="compositionally biased region" description="Polar residues" evidence="1">
    <location>
        <begin position="25"/>
        <end position="35"/>
    </location>
</feature>
<gene>
    <name evidence="2" type="ORF">CB0940_03171</name>
    <name evidence="3" type="ORF">RHO25_004959</name>
</gene>
<protein>
    <submittedName>
        <fullName evidence="2">Uncharacterized protein</fullName>
    </submittedName>
</protein>
<organism evidence="2 4">
    <name type="scientific">Cercospora beticola</name>
    <name type="common">Sugarbeet leaf spot fungus</name>
    <dbReference type="NCBI Taxonomy" id="122368"/>
    <lineage>
        <taxon>Eukaryota</taxon>
        <taxon>Fungi</taxon>
        <taxon>Dikarya</taxon>
        <taxon>Ascomycota</taxon>
        <taxon>Pezizomycotina</taxon>
        <taxon>Dothideomycetes</taxon>
        <taxon>Dothideomycetidae</taxon>
        <taxon>Mycosphaerellales</taxon>
        <taxon>Mycosphaerellaceae</taxon>
        <taxon>Cercospora</taxon>
    </lineage>
</organism>
<evidence type="ECO:0000256" key="1">
    <source>
        <dbReference type="SAM" id="MobiDB-lite"/>
    </source>
</evidence>
<feature type="region of interest" description="Disordered" evidence="1">
    <location>
        <begin position="1"/>
        <end position="116"/>
    </location>
</feature>
<dbReference type="AlphaFoldDB" id="A0A2G5I5G2"/>
<evidence type="ECO:0000313" key="4">
    <source>
        <dbReference type="Proteomes" id="UP000230605"/>
    </source>
</evidence>